<protein>
    <submittedName>
        <fullName evidence="1">Uncharacterized protein</fullName>
    </submittedName>
</protein>
<comment type="caution">
    <text evidence="1">The sequence shown here is derived from an EMBL/GenBank/DDBJ whole genome shotgun (WGS) entry which is preliminary data.</text>
</comment>
<evidence type="ECO:0000313" key="2">
    <source>
        <dbReference type="Proteomes" id="UP000061348"/>
    </source>
</evidence>
<reference evidence="1 2" key="1">
    <citation type="submission" date="2015-05" db="EMBL/GenBank/DDBJ databases">
        <title>A genomic and transcriptomic approach to investigate the blue pigment phenotype in Pseudomonas fluorescens.</title>
        <authorList>
            <person name="Andreani N.A."/>
            <person name="Cardazzo B."/>
        </authorList>
    </citation>
    <scope>NUCLEOTIDE SEQUENCE [LARGE SCALE GENOMIC DNA]</scope>
    <source>
        <strain evidence="1 2">Ps_22</strain>
    </source>
</reference>
<dbReference type="EMBL" id="LCYA01000107">
    <property type="protein sequence ID" value="KWV86032.1"/>
    <property type="molecule type" value="Genomic_DNA"/>
</dbReference>
<organism evidence="1 2">
    <name type="scientific">Pseudomonas fluorescens</name>
    <dbReference type="NCBI Taxonomy" id="294"/>
    <lineage>
        <taxon>Bacteria</taxon>
        <taxon>Pseudomonadati</taxon>
        <taxon>Pseudomonadota</taxon>
        <taxon>Gammaproteobacteria</taxon>
        <taxon>Pseudomonadales</taxon>
        <taxon>Pseudomonadaceae</taxon>
        <taxon>Pseudomonas</taxon>
    </lineage>
</organism>
<gene>
    <name evidence="1" type="ORF">PFLmoz3_04322</name>
</gene>
<dbReference type="AlphaFoldDB" id="A0A109LDU6"/>
<proteinExistence type="predicted"/>
<sequence length="103" mass="11162">MDAAAVTIHVLQAEGQGRLVDVAQHLAEEGFMLGLGDTEAGLGHVVAILHRVRQLRAVAMQAGTHLFDQHVQGRVVEEDMVQQQNADQAVAVLRIRQAHQRGA</sequence>
<dbReference type="Proteomes" id="UP000061348">
    <property type="component" value="Unassembled WGS sequence"/>
</dbReference>
<evidence type="ECO:0000313" key="1">
    <source>
        <dbReference type="EMBL" id="KWV86032.1"/>
    </source>
</evidence>
<accession>A0A109LDU6</accession>
<name>A0A109LDU6_PSEFL</name>